<accession>A0A1B1E6J0</accession>
<sequence length="340" mass="38574">MAEAVLGEEQVKNLRSNALYYSQFQSSSYEMCGDDLIQGVKTALNGHVKLMPHKQEIADAQCAAGISKELSTKNDDDWCYFFYYWLGEKLLGLVGDTEVWTLMNSIYEKWGNMDYGKKCNIVNEDVNDKVTFNQRKLAYEYYFNYGGMKEKLQQYHRKCDKTYYKYLTQTATAYQTVKEECAGKGEGDASDQYCSDFNMKWKEYEERGHDKKEELQILTCDLQSTPQIEESATHDASVGPIVSSVFGIGGGLASIALLLYKYKILPSGIKNFFGSNSRSNRNSYKSRNRRSTNSNFSTFTENDSTAETDYSTSNLTSTGTKSLTEYSIPYTTTTATTSTR</sequence>
<evidence type="ECO:0000256" key="1">
    <source>
        <dbReference type="SAM" id="MobiDB-lite"/>
    </source>
</evidence>
<feature type="region of interest" description="Disordered" evidence="1">
    <location>
        <begin position="276"/>
        <end position="316"/>
    </location>
</feature>
<dbReference type="InterPro" id="IPR008780">
    <property type="entry name" value="Plasmodium_Vir"/>
</dbReference>
<dbReference type="Pfam" id="PF05795">
    <property type="entry name" value="Plasmodium_Vir"/>
    <property type="match status" value="1"/>
</dbReference>
<name>A0A1B1E6J0_9APIC</name>
<dbReference type="AlphaFoldDB" id="A0A1B1E6J0"/>
<gene>
    <name evidence="2" type="ORF">PCOAH_00047810</name>
</gene>
<reference evidence="3" key="1">
    <citation type="submission" date="2016-06" db="EMBL/GenBank/DDBJ databases">
        <title>First high quality genome sequence of Plasmodium coatneyi using continuous long reads from single molecule, real-time sequencing.</title>
        <authorList>
            <person name="Chien J.-T."/>
            <person name="Pakala S.B."/>
            <person name="Geraldo J.A."/>
            <person name="Lapp S.A."/>
            <person name="Barnwell J.W."/>
            <person name="Kissinger J.C."/>
            <person name="Galinski M.R."/>
            <person name="Humphrey J.C."/>
        </authorList>
    </citation>
    <scope>NUCLEOTIDE SEQUENCE [LARGE SCALE GENOMIC DNA]</scope>
    <source>
        <strain evidence="3">Hackeri</strain>
    </source>
</reference>
<dbReference type="VEuPathDB" id="PlasmoDB:PCOAH_00047810"/>
<dbReference type="KEGG" id="pcot:PCOAH_00047810"/>
<proteinExistence type="predicted"/>
<dbReference type="RefSeq" id="XP_019917349.1">
    <property type="nucleotide sequence ID" value="XM_020061564.1"/>
</dbReference>
<dbReference type="Proteomes" id="UP000092716">
    <property type="component" value="Chromosome 13"/>
</dbReference>
<dbReference type="EMBL" id="CP016251">
    <property type="protein sequence ID" value="ANQ10654.1"/>
    <property type="molecule type" value="Genomic_DNA"/>
</dbReference>
<evidence type="ECO:0000313" key="3">
    <source>
        <dbReference type="Proteomes" id="UP000092716"/>
    </source>
</evidence>
<dbReference type="GeneID" id="30911512"/>
<protein>
    <recommendedName>
        <fullName evidence="4">KIR protein</fullName>
    </recommendedName>
</protein>
<organism evidence="2 3">
    <name type="scientific">Plasmodium coatneyi</name>
    <dbReference type="NCBI Taxonomy" id="208452"/>
    <lineage>
        <taxon>Eukaryota</taxon>
        <taxon>Sar</taxon>
        <taxon>Alveolata</taxon>
        <taxon>Apicomplexa</taxon>
        <taxon>Aconoidasida</taxon>
        <taxon>Haemosporida</taxon>
        <taxon>Plasmodiidae</taxon>
        <taxon>Plasmodium</taxon>
    </lineage>
</organism>
<feature type="compositionally biased region" description="Polar residues" evidence="1">
    <location>
        <begin position="307"/>
        <end position="316"/>
    </location>
</feature>
<feature type="compositionally biased region" description="Low complexity" evidence="1">
    <location>
        <begin position="291"/>
        <end position="305"/>
    </location>
</feature>
<keyword evidence="3" id="KW-1185">Reference proteome</keyword>
<evidence type="ECO:0008006" key="4">
    <source>
        <dbReference type="Google" id="ProtNLM"/>
    </source>
</evidence>
<evidence type="ECO:0000313" key="2">
    <source>
        <dbReference type="EMBL" id="ANQ10654.1"/>
    </source>
</evidence>
<dbReference type="OrthoDB" id="389190at2759"/>